<keyword evidence="3" id="KW-1185">Reference proteome</keyword>
<comment type="caution">
    <text evidence="2">The sequence shown here is derived from an EMBL/GenBank/DDBJ whole genome shotgun (WGS) entry which is preliminary data.</text>
</comment>
<organism evidence="2 3">
    <name type="scientific">Actinomadura namibiensis</name>
    <dbReference type="NCBI Taxonomy" id="182080"/>
    <lineage>
        <taxon>Bacteria</taxon>
        <taxon>Bacillati</taxon>
        <taxon>Actinomycetota</taxon>
        <taxon>Actinomycetes</taxon>
        <taxon>Streptosporangiales</taxon>
        <taxon>Thermomonosporaceae</taxon>
        <taxon>Actinomadura</taxon>
    </lineage>
</organism>
<dbReference type="RefSeq" id="WP_182845104.1">
    <property type="nucleotide sequence ID" value="NZ_BAAALP010000034.1"/>
</dbReference>
<proteinExistence type="predicted"/>
<evidence type="ECO:0000256" key="1">
    <source>
        <dbReference type="SAM" id="MobiDB-lite"/>
    </source>
</evidence>
<accession>A0A7W3LRJ6</accession>
<dbReference type="EMBL" id="JACJIA010000005">
    <property type="protein sequence ID" value="MBA8952890.1"/>
    <property type="molecule type" value="Genomic_DNA"/>
</dbReference>
<evidence type="ECO:0000313" key="3">
    <source>
        <dbReference type="Proteomes" id="UP000572680"/>
    </source>
</evidence>
<protein>
    <submittedName>
        <fullName evidence="2">Uncharacterized protein</fullName>
    </submittedName>
</protein>
<reference evidence="2 3" key="1">
    <citation type="submission" date="2020-08" db="EMBL/GenBank/DDBJ databases">
        <title>Genomic Encyclopedia of Type Strains, Phase IV (KMG-IV): sequencing the most valuable type-strain genomes for metagenomic binning, comparative biology and taxonomic classification.</title>
        <authorList>
            <person name="Goeker M."/>
        </authorList>
    </citation>
    <scope>NUCLEOTIDE SEQUENCE [LARGE SCALE GENOMIC DNA]</scope>
    <source>
        <strain evidence="2 3">DSM 44197</strain>
    </source>
</reference>
<dbReference type="Proteomes" id="UP000572680">
    <property type="component" value="Unassembled WGS sequence"/>
</dbReference>
<dbReference type="AlphaFoldDB" id="A0A7W3LRJ6"/>
<sequence>MNKRLSIATGIGALSALATLGLGISLAAADESRSGRPPVMAPTPSTSANVTPTCIKLSDITSLLEGERRAAPAPTSSVKPAPGYVPVCVEGTGAPAPSLSPSPATP</sequence>
<feature type="region of interest" description="Disordered" evidence="1">
    <location>
        <begin position="31"/>
        <end position="51"/>
    </location>
</feature>
<evidence type="ECO:0000313" key="2">
    <source>
        <dbReference type="EMBL" id="MBA8952890.1"/>
    </source>
</evidence>
<name>A0A7W3LRJ6_ACTNM</name>
<gene>
    <name evidence="2" type="ORF">HNR61_004536</name>
</gene>